<dbReference type="Proteomes" id="UP000286045">
    <property type="component" value="Unassembled WGS sequence"/>
</dbReference>
<feature type="region of interest" description="Disordered" evidence="1">
    <location>
        <begin position="53"/>
        <end position="86"/>
    </location>
</feature>
<reference evidence="3 4" key="1">
    <citation type="submission" date="2018-12" db="EMBL/GenBank/DDBJ databases">
        <title>Draft genome sequence of Xylaria grammica IHI A82.</title>
        <authorList>
            <person name="Buettner E."/>
            <person name="Kellner H."/>
        </authorList>
    </citation>
    <scope>NUCLEOTIDE SEQUENCE [LARGE SCALE GENOMIC DNA]</scope>
    <source>
        <strain evidence="3 4">IHI A82</strain>
    </source>
</reference>
<name>A0A439CVI4_9PEZI</name>
<proteinExistence type="predicted"/>
<keyword evidence="2" id="KW-1133">Transmembrane helix</keyword>
<keyword evidence="2" id="KW-0472">Membrane</keyword>
<feature type="compositionally biased region" description="Basic and acidic residues" evidence="1">
    <location>
        <begin position="60"/>
        <end position="82"/>
    </location>
</feature>
<keyword evidence="2" id="KW-0812">Transmembrane</keyword>
<keyword evidence="4" id="KW-1185">Reference proteome</keyword>
<protein>
    <submittedName>
        <fullName evidence="3">Uncharacterized protein</fullName>
    </submittedName>
</protein>
<dbReference type="EMBL" id="RYZI01000360">
    <property type="protein sequence ID" value="RWA06179.1"/>
    <property type="molecule type" value="Genomic_DNA"/>
</dbReference>
<feature type="transmembrane region" description="Helical" evidence="2">
    <location>
        <begin position="20"/>
        <end position="45"/>
    </location>
</feature>
<evidence type="ECO:0000256" key="1">
    <source>
        <dbReference type="SAM" id="MobiDB-lite"/>
    </source>
</evidence>
<organism evidence="3 4">
    <name type="scientific">Xylaria grammica</name>
    <dbReference type="NCBI Taxonomy" id="363999"/>
    <lineage>
        <taxon>Eukaryota</taxon>
        <taxon>Fungi</taxon>
        <taxon>Dikarya</taxon>
        <taxon>Ascomycota</taxon>
        <taxon>Pezizomycotina</taxon>
        <taxon>Sordariomycetes</taxon>
        <taxon>Xylariomycetidae</taxon>
        <taxon>Xylariales</taxon>
        <taxon>Xylariaceae</taxon>
        <taxon>Xylaria</taxon>
    </lineage>
</organism>
<evidence type="ECO:0000313" key="3">
    <source>
        <dbReference type="EMBL" id="RWA06179.1"/>
    </source>
</evidence>
<accession>A0A439CVI4</accession>
<dbReference type="AlphaFoldDB" id="A0A439CVI4"/>
<evidence type="ECO:0000256" key="2">
    <source>
        <dbReference type="SAM" id="Phobius"/>
    </source>
</evidence>
<evidence type="ECO:0000313" key="4">
    <source>
        <dbReference type="Proteomes" id="UP000286045"/>
    </source>
</evidence>
<sequence>MRTSSAMAPTPSLGAPSNATTIKVGAALGSILGLVLLSALGYALLMCYRRKRRSTQSATGDREETEKSIQPHQSQKEYHSEKPWGAPVELDQTSVPAELVGTVVEEPGPGIYVSKPELEGTAGIYGLRGVYIKKKSELDAESRERDGNRVDS</sequence>
<gene>
    <name evidence="3" type="ORF">EKO27_g8924</name>
</gene>
<comment type="caution">
    <text evidence="3">The sequence shown here is derived from an EMBL/GenBank/DDBJ whole genome shotgun (WGS) entry which is preliminary data.</text>
</comment>